<dbReference type="SMART" id="SM00369">
    <property type="entry name" value="LRR_TYP"/>
    <property type="match status" value="3"/>
</dbReference>
<dbReference type="GO" id="GO:0005737">
    <property type="term" value="C:cytoplasm"/>
    <property type="evidence" value="ECO:0007669"/>
    <property type="project" value="TreeGrafter"/>
</dbReference>
<dbReference type="AlphaFoldDB" id="E2A5T9"/>
<gene>
    <name evidence="4" type="ORF">EAG_13514</name>
</gene>
<keyword evidence="2" id="KW-0677">Repeat</keyword>
<evidence type="ECO:0000256" key="3">
    <source>
        <dbReference type="SAM" id="MobiDB-lite"/>
    </source>
</evidence>
<dbReference type="InterPro" id="IPR050216">
    <property type="entry name" value="LRR_domain-containing"/>
</dbReference>
<dbReference type="Proteomes" id="UP000000311">
    <property type="component" value="Unassembled WGS sequence"/>
</dbReference>
<dbReference type="OrthoDB" id="40118at2759"/>
<dbReference type="PANTHER" id="PTHR48051:SF1">
    <property type="entry name" value="RAS SUPPRESSOR PROTEIN 1"/>
    <property type="match status" value="1"/>
</dbReference>
<dbReference type="OMA" id="PSTILCY"/>
<evidence type="ECO:0000313" key="5">
    <source>
        <dbReference type="Proteomes" id="UP000000311"/>
    </source>
</evidence>
<dbReference type="STRING" id="104421.E2A5T9"/>
<dbReference type="EMBL" id="GL437059">
    <property type="protein sequence ID" value="EFN71211.1"/>
    <property type="molecule type" value="Genomic_DNA"/>
</dbReference>
<evidence type="ECO:0000313" key="4">
    <source>
        <dbReference type="EMBL" id="EFN71211.1"/>
    </source>
</evidence>
<protein>
    <submittedName>
        <fullName evidence="4">Leucine-rich repeat-containing protein 27</fullName>
    </submittedName>
</protein>
<dbReference type="Gene3D" id="3.80.10.10">
    <property type="entry name" value="Ribonuclease Inhibitor"/>
    <property type="match status" value="1"/>
</dbReference>
<evidence type="ECO:0000256" key="2">
    <source>
        <dbReference type="ARBA" id="ARBA00022737"/>
    </source>
</evidence>
<dbReference type="InterPro" id="IPR032675">
    <property type="entry name" value="LRR_dom_sf"/>
</dbReference>
<keyword evidence="5" id="KW-1185">Reference proteome</keyword>
<dbReference type="InterPro" id="IPR001611">
    <property type="entry name" value="Leu-rich_rpt"/>
</dbReference>
<dbReference type="SUPFAM" id="SSF52058">
    <property type="entry name" value="L domain-like"/>
    <property type="match status" value="1"/>
</dbReference>
<reference evidence="4 5" key="1">
    <citation type="journal article" date="2010" name="Science">
        <title>Genomic comparison of the ants Camponotus floridanus and Harpegnathos saltator.</title>
        <authorList>
            <person name="Bonasio R."/>
            <person name="Zhang G."/>
            <person name="Ye C."/>
            <person name="Mutti N.S."/>
            <person name="Fang X."/>
            <person name="Qin N."/>
            <person name="Donahue G."/>
            <person name="Yang P."/>
            <person name="Li Q."/>
            <person name="Li C."/>
            <person name="Zhang P."/>
            <person name="Huang Z."/>
            <person name="Berger S.L."/>
            <person name="Reinberg D."/>
            <person name="Wang J."/>
            <person name="Liebig J."/>
        </authorList>
    </citation>
    <scope>NUCLEOTIDE SEQUENCE [LARGE SCALE GENOMIC DNA]</scope>
    <source>
        <strain evidence="5">C129</strain>
    </source>
</reference>
<organism evidence="5">
    <name type="scientific">Camponotus floridanus</name>
    <name type="common">Florida carpenter ant</name>
    <dbReference type="NCBI Taxonomy" id="104421"/>
    <lineage>
        <taxon>Eukaryota</taxon>
        <taxon>Metazoa</taxon>
        <taxon>Ecdysozoa</taxon>
        <taxon>Arthropoda</taxon>
        <taxon>Hexapoda</taxon>
        <taxon>Insecta</taxon>
        <taxon>Pterygota</taxon>
        <taxon>Neoptera</taxon>
        <taxon>Endopterygota</taxon>
        <taxon>Hymenoptera</taxon>
        <taxon>Apocrita</taxon>
        <taxon>Aculeata</taxon>
        <taxon>Formicoidea</taxon>
        <taxon>Formicidae</taxon>
        <taxon>Formicinae</taxon>
        <taxon>Camponotus</taxon>
    </lineage>
</organism>
<dbReference type="PANTHER" id="PTHR48051">
    <property type="match status" value="1"/>
</dbReference>
<dbReference type="InterPro" id="IPR003591">
    <property type="entry name" value="Leu-rich_rpt_typical-subtyp"/>
</dbReference>
<dbReference type="SMART" id="SM00364">
    <property type="entry name" value="LRR_BAC"/>
    <property type="match status" value="2"/>
</dbReference>
<feature type="region of interest" description="Disordered" evidence="3">
    <location>
        <begin position="43"/>
        <end position="62"/>
    </location>
</feature>
<keyword evidence="1" id="KW-0433">Leucine-rich repeat</keyword>
<proteinExistence type="predicted"/>
<accession>E2A5T9</accession>
<feature type="compositionally biased region" description="Acidic residues" evidence="3">
    <location>
        <begin position="50"/>
        <end position="61"/>
    </location>
</feature>
<evidence type="ECO:0000256" key="1">
    <source>
        <dbReference type="ARBA" id="ARBA00022614"/>
    </source>
</evidence>
<dbReference type="Pfam" id="PF13855">
    <property type="entry name" value="LRR_8"/>
    <property type="match status" value="1"/>
</dbReference>
<dbReference type="InParanoid" id="E2A5T9"/>
<name>E2A5T9_CAMFO</name>
<sequence length="416" mass="47278">MSDITENLLAQYYGLSKKSETEKFVSIHDCVNNAGNIEKLIGEQSTVDTNDNDTSGETEVQEDIKDENKNAEIDIPVRSSRALEWEALEDDEKTSSEFDIIFEANTANNLCENTSVSSGKDTQDLILHNTKTITLDLTSAGLTSLPIEVIEKYSTIQMLYLENNNLSELPEELFVSLPHLQWLDVRNNQLTNLSASIRSHPSLESILLQGNKIEKLPLELCLVPKLKILNIAHNPIITPPKDIIALGCSGILNYLRTEWNKLHPDEPAVSVEQKIEPKLSTILCYQSPHEKQRKLSKISQQTSKNTNDIDASFKGISVRKRSRAYKPSNRCENKGTNIAIEQRLQWISKARDLFSAQSATIQRIKDSNTIKKWRRDKRSFSKSMEKVSRRNEDDIPFAIDIKDYPTIRKRPQKTVQ</sequence>